<comment type="caution">
    <text evidence="1">The sequence shown here is derived from an EMBL/GenBank/DDBJ whole genome shotgun (WGS) entry which is preliminary data.</text>
</comment>
<name>A0A1F4Y236_9BACT</name>
<protein>
    <submittedName>
        <fullName evidence="1">Uncharacterized protein</fullName>
    </submittedName>
</protein>
<dbReference type="EMBL" id="MEWV01000022">
    <property type="protein sequence ID" value="OGC87856.1"/>
    <property type="molecule type" value="Genomic_DNA"/>
</dbReference>
<evidence type="ECO:0000313" key="1">
    <source>
        <dbReference type="EMBL" id="OGC87856.1"/>
    </source>
</evidence>
<dbReference type="AlphaFoldDB" id="A0A1F4Y236"/>
<organism evidence="1 2">
    <name type="scientific">Candidatus Adlerbacteria bacterium RIFCSPHIGHO2_02_FULL_54_18</name>
    <dbReference type="NCBI Taxonomy" id="1797241"/>
    <lineage>
        <taxon>Bacteria</taxon>
        <taxon>Candidatus Adleribacteriota</taxon>
    </lineage>
</organism>
<dbReference type="Proteomes" id="UP000178720">
    <property type="component" value="Unassembled WGS sequence"/>
</dbReference>
<evidence type="ECO:0000313" key="2">
    <source>
        <dbReference type="Proteomes" id="UP000178720"/>
    </source>
</evidence>
<sequence length="114" mass="12972">MQIQSQIVYSYYQPKQTLPPSLEALADPISGFIVPRDPESGASYEYKKTGSLSFELCATFTKESRTAQKYEMTRPVAYLPEGKEISNNWEHNPGRVCFDRTIDPQLYPAYPKGL</sequence>
<proteinExistence type="predicted"/>
<accession>A0A1F4Y236</accession>
<reference evidence="1 2" key="1">
    <citation type="journal article" date="2016" name="Nat. Commun.">
        <title>Thousands of microbial genomes shed light on interconnected biogeochemical processes in an aquifer system.</title>
        <authorList>
            <person name="Anantharaman K."/>
            <person name="Brown C.T."/>
            <person name="Hug L.A."/>
            <person name="Sharon I."/>
            <person name="Castelle C.J."/>
            <person name="Probst A.J."/>
            <person name="Thomas B.C."/>
            <person name="Singh A."/>
            <person name="Wilkins M.J."/>
            <person name="Karaoz U."/>
            <person name="Brodie E.L."/>
            <person name="Williams K.H."/>
            <person name="Hubbard S.S."/>
            <person name="Banfield J.F."/>
        </authorList>
    </citation>
    <scope>NUCLEOTIDE SEQUENCE [LARGE SCALE GENOMIC DNA]</scope>
</reference>
<gene>
    <name evidence="1" type="ORF">A3D70_01345</name>
</gene>